<evidence type="ECO:0000256" key="1">
    <source>
        <dbReference type="SAM" id="MobiDB-lite"/>
    </source>
</evidence>
<evidence type="ECO:0000313" key="2">
    <source>
        <dbReference type="EMBL" id="KAF0973977.1"/>
    </source>
</evidence>
<comment type="caution">
    <text evidence="2">The sequence shown here is derived from an EMBL/GenBank/DDBJ whole genome shotgun (WGS) entry which is preliminary data.</text>
</comment>
<protein>
    <submittedName>
        <fullName evidence="2">Uncharacterized protein</fullName>
    </submittedName>
</protein>
<evidence type="ECO:0000313" key="3">
    <source>
        <dbReference type="Proteomes" id="UP000444721"/>
    </source>
</evidence>
<dbReference type="VEuPathDB" id="AmoebaDB:NF0124190"/>
<reference evidence="2 3" key="1">
    <citation type="journal article" date="2019" name="Sci. Rep.">
        <title>Nanopore sequencing improves the draft genome of the human pathogenic amoeba Naegleria fowleri.</title>
        <authorList>
            <person name="Liechti N."/>
            <person name="Schurch N."/>
            <person name="Bruggmann R."/>
            <person name="Wittwer M."/>
        </authorList>
    </citation>
    <scope>NUCLEOTIDE SEQUENCE [LARGE SCALE GENOMIC DNA]</scope>
    <source>
        <strain evidence="2 3">ATCC 30894</strain>
    </source>
</reference>
<name>A0A6A5B9J8_NAEFO</name>
<dbReference type="VEuPathDB" id="AmoebaDB:NfTy_076180"/>
<dbReference type="AlphaFoldDB" id="A0A6A5B9J8"/>
<feature type="region of interest" description="Disordered" evidence="1">
    <location>
        <begin position="57"/>
        <end position="92"/>
    </location>
</feature>
<accession>A0A6A5B9J8</accession>
<dbReference type="VEuPathDB" id="AmoebaDB:FDP41_007009"/>
<sequence>MLNRFSSALRRDLCESLLPLFLQKGLKAFKTNNHVIAITRNVNNSCNTHHRSYATIRLVDHQEERRRQQQSEQEHRGGENHDESSSSQQQTKKEPFLTLTQFIFSVFQLLQHFVWVCGKQEDTCGRRSKLLSVK</sequence>
<feature type="compositionally biased region" description="Basic and acidic residues" evidence="1">
    <location>
        <begin position="58"/>
        <end position="84"/>
    </location>
</feature>
<organism evidence="2 3">
    <name type="scientific">Naegleria fowleri</name>
    <name type="common">Brain eating amoeba</name>
    <dbReference type="NCBI Taxonomy" id="5763"/>
    <lineage>
        <taxon>Eukaryota</taxon>
        <taxon>Discoba</taxon>
        <taxon>Heterolobosea</taxon>
        <taxon>Tetramitia</taxon>
        <taxon>Eutetramitia</taxon>
        <taxon>Vahlkampfiidae</taxon>
        <taxon>Naegleria</taxon>
    </lineage>
</organism>
<proteinExistence type="predicted"/>
<dbReference type="Proteomes" id="UP000444721">
    <property type="component" value="Unassembled WGS sequence"/>
</dbReference>
<dbReference type="GeneID" id="68114227"/>
<dbReference type="RefSeq" id="XP_044558690.1">
    <property type="nucleotide sequence ID" value="XM_044710707.1"/>
</dbReference>
<keyword evidence="3" id="KW-1185">Reference proteome</keyword>
<gene>
    <name evidence="2" type="ORF">FDP41_007009</name>
</gene>
<dbReference type="EMBL" id="VFQX01000056">
    <property type="protein sequence ID" value="KAF0973977.1"/>
    <property type="molecule type" value="Genomic_DNA"/>
</dbReference>